<dbReference type="Proteomes" id="UP000054560">
    <property type="component" value="Unassembled WGS sequence"/>
</dbReference>
<feature type="non-terminal residue" evidence="1">
    <location>
        <position position="137"/>
    </location>
</feature>
<evidence type="ECO:0000313" key="2">
    <source>
        <dbReference type="Proteomes" id="UP000054560"/>
    </source>
</evidence>
<sequence>MSGFIEKYVSETATPTCGNMVGPPVDARFTNFEFGGLPAAPIQISAPGQASINRCNLALDVVTPINTGSDFTIQTSVMACMPTPPELTCRTEGYCVLFEGYEGDPEQDGSTCDLGQGLATSCANAVCCQDATITCDK</sequence>
<protein>
    <submittedName>
        <fullName evidence="1">Uncharacterized protein</fullName>
    </submittedName>
</protein>
<reference evidence="1 2" key="1">
    <citation type="submission" date="2011-02" db="EMBL/GenBank/DDBJ databases">
        <title>The Genome Sequence of Sphaeroforma arctica JP610.</title>
        <authorList>
            <consortium name="The Broad Institute Genome Sequencing Platform"/>
            <person name="Russ C."/>
            <person name="Cuomo C."/>
            <person name="Young S.K."/>
            <person name="Zeng Q."/>
            <person name="Gargeya S."/>
            <person name="Alvarado L."/>
            <person name="Berlin A."/>
            <person name="Chapman S.B."/>
            <person name="Chen Z."/>
            <person name="Freedman E."/>
            <person name="Gellesch M."/>
            <person name="Goldberg J."/>
            <person name="Griggs A."/>
            <person name="Gujja S."/>
            <person name="Heilman E."/>
            <person name="Heiman D."/>
            <person name="Howarth C."/>
            <person name="Mehta T."/>
            <person name="Neiman D."/>
            <person name="Pearson M."/>
            <person name="Roberts A."/>
            <person name="Saif S."/>
            <person name="Shea T."/>
            <person name="Shenoy N."/>
            <person name="Sisk P."/>
            <person name="Stolte C."/>
            <person name="Sykes S."/>
            <person name="White J."/>
            <person name="Yandava C."/>
            <person name="Burger G."/>
            <person name="Gray M.W."/>
            <person name="Holland P.W.H."/>
            <person name="King N."/>
            <person name="Lang F.B.F."/>
            <person name="Roger A.J."/>
            <person name="Ruiz-Trillo I."/>
            <person name="Haas B."/>
            <person name="Nusbaum C."/>
            <person name="Birren B."/>
        </authorList>
    </citation>
    <scope>NUCLEOTIDE SEQUENCE [LARGE SCALE GENOMIC DNA]</scope>
    <source>
        <strain evidence="1 2">JP610</strain>
    </source>
</reference>
<dbReference type="GeneID" id="25912252"/>
<name>A0A0L0FG36_9EUKA</name>
<keyword evidence="2" id="KW-1185">Reference proteome</keyword>
<organism evidence="1 2">
    <name type="scientific">Sphaeroforma arctica JP610</name>
    <dbReference type="NCBI Taxonomy" id="667725"/>
    <lineage>
        <taxon>Eukaryota</taxon>
        <taxon>Ichthyosporea</taxon>
        <taxon>Ichthyophonida</taxon>
        <taxon>Sphaeroforma</taxon>
    </lineage>
</organism>
<dbReference type="EMBL" id="KQ243452">
    <property type="protein sequence ID" value="KNC75734.1"/>
    <property type="molecule type" value="Genomic_DNA"/>
</dbReference>
<accession>A0A0L0FG36</accession>
<dbReference type="AlphaFoldDB" id="A0A0L0FG36"/>
<dbReference type="RefSeq" id="XP_014149636.1">
    <property type="nucleotide sequence ID" value="XM_014294161.1"/>
</dbReference>
<gene>
    <name evidence="1" type="ORF">SARC_11748</name>
</gene>
<evidence type="ECO:0000313" key="1">
    <source>
        <dbReference type="EMBL" id="KNC75734.1"/>
    </source>
</evidence>
<proteinExistence type="predicted"/>